<keyword evidence="2" id="KW-1185">Reference proteome</keyword>
<protein>
    <submittedName>
        <fullName evidence="1">Uncharacterized protein</fullName>
    </submittedName>
</protein>
<accession>A0ACB6FRH8</accession>
<dbReference type="EMBL" id="PDWZ02000004">
    <property type="protein sequence ID" value="KAB2107010.1"/>
    <property type="molecule type" value="Genomic_DNA"/>
</dbReference>
<name>A0ACB6FRH8_9PLEO</name>
<organism evidence="1 2">
    <name type="scientific">Alternaria gaisen</name>
    <dbReference type="NCBI Taxonomy" id="167740"/>
    <lineage>
        <taxon>Eukaryota</taxon>
        <taxon>Fungi</taxon>
        <taxon>Dikarya</taxon>
        <taxon>Ascomycota</taxon>
        <taxon>Pezizomycotina</taxon>
        <taxon>Dothideomycetes</taxon>
        <taxon>Pleosporomycetidae</taxon>
        <taxon>Pleosporales</taxon>
        <taxon>Pleosporineae</taxon>
        <taxon>Pleosporaceae</taxon>
        <taxon>Alternaria</taxon>
        <taxon>Alternaria sect. Alternaria</taxon>
    </lineage>
</organism>
<evidence type="ECO:0000313" key="2">
    <source>
        <dbReference type="Proteomes" id="UP000293547"/>
    </source>
</evidence>
<evidence type="ECO:0000313" key="1">
    <source>
        <dbReference type="EMBL" id="KAB2107010.1"/>
    </source>
</evidence>
<dbReference type="Proteomes" id="UP000293547">
    <property type="component" value="Unassembled WGS sequence"/>
</dbReference>
<proteinExistence type="predicted"/>
<gene>
    <name evidence="1" type="ORF">AG0111_0g4705</name>
</gene>
<reference evidence="1 2" key="1">
    <citation type="journal article" date="2019" name="bioRxiv">
        <title>Genomics, evolutionary history and diagnostics of the Alternaria alternata species group including apple and Asian pear pathotypes.</title>
        <authorList>
            <person name="Armitage A.D."/>
            <person name="Cockerton H.M."/>
            <person name="Sreenivasaprasad S."/>
            <person name="Woodhall J.W."/>
            <person name="Lane C.R."/>
            <person name="Harrison R.J."/>
            <person name="Clarkson J.P."/>
        </authorList>
    </citation>
    <scope>NUCLEOTIDE SEQUENCE [LARGE SCALE GENOMIC DNA]</scope>
    <source>
        <strain evidence="1 2">FERA 650</strain>
    </source>
</reference>
<comment type="caution">
    <text evidence="1">The sequence shown here is derived from an EMBL/GenBank/DDBJ whole genome shotgun (WGS) entry which is preliminary data.</text>
</comment>
<sequence>MASVSATTLAVSLWIQKSSMVQALPVSVVGDRLSLKDSWTVQAVNSPSGGADRVAQAVKHSISKAQLDNRSYNFRAVTGKIVEWIY</sequence>